<proteinExistence type="predicted"/>
<dbReference type="EMBL" id="JASNQZ010000005">
    <property type="protein sequence ID" value="KAL0957480.1"/>
    <property type="molecule type" value="Genomic_DNA"/>
</dbReference>
<dbReference type="Proteomes" id="UP001556367">
    <property type="component" value="Unassembled WGS sequence"/>
</dbReference>
<sequence>MTMWLERREKIYRHNQFVDWRVQQREKPQPRLFAQPWSPPGLDLDRQLHLAKRLTVRSVTIAQLVSKHGARFFKEALARFVTLTNNPDIIRARLEQAIWNTHLPFRKLAVWHHLKFLRVDPVTGKPLTADSIHATPARTNSRGKAVSHILR</sequence>
<evidence type="ECO:0000313" key="2">
    <source>
        <dbReference type="EMBL" id="KAL0957480.1"/>
    </source>
</evidence>
<protein>
    <recommendedName>
        <fullName evidence="4">Transposase</fullName>
    </recommendedName>
</protein>
<reference evidence="3" key="2">
    <citation type="submission" date="2024-06" db="EMBL/GenBank/DDBJ databases">
        <title>Multi-omics analyses provide insights into the biosynthesis of the anticancer antibiotic pleurotin in Hohenbuehelia grisea.</title>
        <authorList>
            <person name="Weaver J.A."/>
            <person name="Alberti F."/>
        </authorList>
    </citation>
    <scope>NUCLEOTIDE SEQUENCE [LARGE SCALE GENOMIC DNA]</scope>
    <source>
        <strain evidence="3">T-177</strain>
    </source>
</reference>
<evidence type="ECO:0000313" key="3">
    <source>
        <dbReference type="Proteomes" id="UP001556367"/>
    </source>
</evidence>
<gene>
    <name evidence="1" type="ORF">HGRIS_001248</name>
    <name evidence="2" type="ORF">HGRIS_001273</name>
</gene>
<accession>A0ABR3JPV9</accession>
<comment type="caution">
    <text evidence="2">The sequence shown here is derived from an EMBL/GenBank/DDBJ whole genome shotgun (WGS) entry which is preliminary data.</text>
</comment>
<name>A0ABR3JPV9_9AGAR</name>
<keyword evidence="3" id="KW-1185">Reference proteome</keyword>
<dbReference type="EMBL" id="JASNQZ010000005">
    <property type="protein sequence ID" value="KAL0957451.1"/>
    <property type="molecule type" value="Genomic_DNA"/>
</dbReference>
<organism evidence="2 3">
    <name type="scientific">Hohenbuehelia grisea</name>
    <dbReference type="NCBI Taxonomy" id="104357"/>
    <lineage>
        <taxon>Eukaryota</taxon>
        <taxon>Fungi</taxon>
        <taxon>Dikarya</taxon>
        <taxon>Basidiomycota</taxon>
        <taxon>Agaricomycotina</taxon>
        <taxon>Agaricomycetes</taxon>
        <taxon>Agaricomycetidae</taxon>
        <taxon>Agaricales</taxon>
        <taxon>Pleurotineae</taxon>
        <taxon>Pleurotaceae</taxon>
        <taxon>Hohenbuehelia</taxon>
    </lineage>
</organism>
<reference evidence="2" key="1">
    <citation type="journal article" date="2024" name="ACS Chem. Biol.">
        <title>Early Steps of the Biosynthesis of the Anticancer Antibiotic Pleurotin.</title>
        <authorList>
            <person name="Weaver J.A."/>
            <person name="Alkhder D."/>
            <person name="Prasongpholchai P."/>
            <person name="Tadesse M.D."/>
            <person name="de Los Santos E.L."/>
            <person name="Song L."/>
            <person name="Corre C."/>
            <person name="Alberti F."/>
        </authorList>
    </citation>
    <scope>NUCLEOTIDE SEQUENCE</scope>
    <source>
        <strain evidence="2">T-177</strain>
    </source>
</reference>
<evidence type="ECO:0008006" key="4">
    <source>
        <dbReference type="Google" id="ProtNLM"/>
    </source>
</evidence>
<evidence type="ECO:0000313" key="1">
    <source>
        <dbReference type="EMBL" id="KAL0957451.1"/>
    </source>
</evidence>